<dbReference type="SUPFAM" id="SSF52922">
    <property type="entry name" value="TK C-terminal domain-like"/>
    <property type="match status" value="1"/>
</dbReference>
<proteinExistence type="predicted"/>
<dbReference type="Pfam" id="PF02780">
    <property type="entry name" value="Transketolase_C"/>
    <property type="match status" value="1"/>
</dbReference>
<dbReference type="Gene3D" id="3.40.50.920">
    <property type="match status" value="1"/>
</dbReference>
<dbReference type="Proteomes" id="UP001595818">
    <property type="component" value="Unassembled WGS sequence"/>
</dbReference>
<protein>
    <submittedName>
        <fullName evidence="2">Transketolase family protein</fullName>
    </submittedName>
</protein>
<dbReference type="InterPro" id="IPR005475">
    <property type="entry name" value="Transketolase-like_Pyr-bd"/>
</dbReference>
<keyword evidence="3" id="KW-1185">Reference proteome</keyword>
<dbReference type="Gene3D" id="3.40.50.970">
    <property type="match status" value="1"/>
</dbReference>
<comment type="caution">
    <text evidence="2">The sequence shown here is derived from an EMBL/GenBank/DDBJ whole genome shotgun (WGS) entry which is preliminary data.</text>
</comment>
<sequence>MEFKETRKGYVDGLLELAKEMPEMVVLDADVAKATKTELFQEAYPDRFFNCGVQEQNMLSVAAGLALEGFLPFASTFGVFATCRAGDQMRNSIAYPKVNVKIGATHCGISTGGDGASHQSIEDIAIARSFPNMTVLVPGDYEEAKRATIAAAKHQGPVYLRFGRDKYPVVEEIRGEFQIGKSKLVRPGTDLTIISTGIMISEALKAADALQEQGFTIRVLHMPTIKPLDKASIISAAKETQGIVTIEEHSIIGGLGEAVASVTAGEHPCPVNRVGVMDVFGESGQADELFDKYGLRARNILEASEKILKNYSRAGKI</sequence>
<dbReference type="InterPro" id="IPR009014">
    <property type="entry name" value="Transketo_C/PFOR_II"/>
</dbReference>
<dbReference type="PANTHER" id="PTHR43825">
    <property type="entry name" value="PYRUVATE DEHYDROGENASE E1 COMPONENT"/>
    <property type="match status" value="1"/>
</dbReference>
<dbReference type="SMART" id="SM00861">
    <property type="entry name" value="Transket_pyr"/>
    <property type="match status" value="1"/>
</dbReference>
<evidence type="ECO:0000259" key="1">
    <source>
        <dbReference type="SMART" id="SM00861"/>
    </source>
</evidence>
<dbReference type="InterPro" id="IPR029061">
    <property type="entry name" value="THDP-binding"/>
</dbReference>
<dbReference type="RefSeq" id="WP_377065847.1">
    <property type="nucleotide sequence ID" value="NZ_JBHSJJ010000009.1"/>
</dbReference>
<dbReference type="PANTHER" id="PTHR43825:SF1">
    <property type="entry name" value="TRANSKETOLASE-LIKE PYRIMIDINE-BINDING DOMAIN-CONTAINING PROTEIN"/>
    <property type="match status" value="1"/>
</dbReference>
<name>A0ABV9T3L6_9BACT</name>
<gene>
    <name evidence="2" type="ORF">ACFPFU_16055</name>
</gene>
<organism evidence="2 3">
    <name type="scientific">Negadavirga shengliensis</name>
    <dbReference type="NCBI Taxonomy" id="1389218"/>
    <lineage>
        <taxon>Bacteria</taxon>
        <taxon>Pseudomonadati</taxon>
        <taxon>Bacteroidota</taxon>
        <taxon>Cytophagia</taxon>
        <taxon>Cytophagales</taxon>
        <taxon>Cyclobacteriaceae</taxon>
        <taxon>Negadavirga</taxon>
    </lineage>
</organism>
<evidence type="ECO:0000313" key="2">
    <source>
        <dbReference type="EMBL" id="MFC4873214.1"/>
    </source>
</evidence>
<dbReference type="InterPro" id="IPR051157">
    <property type="entry name" value="PDH/Transketolase"/>
</dbReference>
<feature type="domain" description="Transketolase-like pyrimidine-binding" evidence="1">
    <location>
        <begin position="4"/>
        <end position="169"/>
    </location>
</feature>
<dbReference type="InterPro" id="IPR033248">
    <property type="entry name" value="Transketolase_C"/>
</dbReference>
<dbReference type="EMBL" id="JBHSJJ010000009">
    <property type="protein sequence ID" value="MFC4873214.1"/>
    <property type="molecule type" value="Genomic_DNA"/>
</dbReference>
<dbReference type="CDD" id="cd07033">
    <property type="entry name" value="TPP_PYR_DXS_TK_like"/>
    <property type="match status" value="1"/>
</dbReference>
<evidence type="ECO:0000313" key="3">
    <source>
        <dbReference type="Proteomes" id="UP001595818"/>
    </source>
</evidence>
<dbReference type="SUPFAM" id="SSF52518">
    <property type="entry name" value="Thiamin diphosphate-binding fold (THDP-binding)"/>
    <property type="match status" value="1"/>
</dbReference>
<dbReference type="Pfam" id="PF02779">
    <property type="entry name" value="Transket_pyr"/>
    <property type="match status" value="1"/>
</dbReference>
<reference evidence="3" key="1">
    <citation type="journal article" date="2019" name="Int. J. Syst. Evol. Microbiol.">
        <title>The Global Catalogue of Microorganisms (GCM) 10K type strain sequencing project: providing services to taxonomists for standard genome sequencing and annotation.</title>
        <authorList>
            <consortium name="The Broad Institute Genomics Platform"/>
            <consortium name="The Broad Institute Genome Sequencing Center for Infectious Disease"/>
            <person name="Wu L."/>
            <person name="Ma J."/>
        </authorList>
    </citation>
    <scope>NUCLEOTIDE SEQUENCE [LARGE SCALE GENOMIC DNA]</scope>
    <source>
        <strain evidence="3">CGMCC 4.7466</strain>
    </source>
</reference>
<accession>A0ABV9T3L6</accession>